<feature type="domain" description="EF-hand" evidence="9">
    <location>
        <begin position="54"/>
        <end position="89"/>
    </location>
</feature>
<dbReference type="PROSITE" id="PS00018">
    <property type="entry name" value="EF_HAND_1"/>
    <property type="match status" value="2"/>
</dbReference>
<evidence type="ECO:0000313" key="11">
    <source>
        <dbReference type="EMBL" id="GMF10022.1"/>
    </source>
</evidence>
<dbReference type="PANTHER" id="PTHR48041">
    <property type="entry name" value="ABC TRANSPORTER G FAMILY MEMBER 28"/>
    <property type="match status" value="1"/>
</dbReference>
<dbReference type="GO" id="GO:0005509">
    <property type="term" value="F:calcium ion binding"/>
    <property type="evidence" value="ECO:0007669"/>
    <property type="project" value="InterPro"/>
</dbReference>
<sequence>MRAASEGLKKDAARAGTLYDEKHGDKMSDSRVDAMEVKLREMFEVRSGYRDEHSQAALLAKHFRSFDRDGSGVLDFDEFARAMLSLNFVGVQAETEALFDRYDSDLNGVLSYAEFARAVTGCSGRVLLNGRAQSLLERVRASILEAGGKNGIRTLGVILRRMDQNGNGVIELEVTHPRSLHGYAAYLPMFMQEFRDGIFQLGVCDAEPGELERTFRCFDRDQSGKITIDELMRGLRGSMPKRRILLVKKAFALLDTSGDGKATVEEVERLYDASQHPEVLAGRMKPRDAMLEMMSVFEQADSRGDGVVTWHEFLEYYKDLSAGILNDDEFELMVRNAWHLSGGVGWSANSSCRRVLATFRDGSQRVLEIENDLGIGASDTRRMMEKLAAQGYRDIKQQWMRRHLQSRSTTSHPSIAHPSSVSDMSRELSPSPSLSPEVFVRIESPIDIDEEDEVEKSLVIRDLDPMQYVLEWEHVTLKVEVPALKTSKGPSTMEERIILDDVNGVARSGEFVVVMGPSGAGKTSLLDCVAKRNRRATGQIVVNGTPLDEKMKSLMTYVVQDDLFYETLTVREHLIFQAKLRLGGVNSQQDIGRRVSKIMRDFGLAKVSSSLIGGPTSGLDSFMAESVVKQLLRIARQGKMVLATIHQPSSELFTCFDRLYLMANGNVIYDGLAKDAVAYFSSQGYSCPAFLNPADYFMRQLAVLDEESDQQTGSQRVQTLIESWKTHKDTASAGHGRVTSGQTSAFSDESKKRPGGIFQLMILSQRNTVRLVRDKLALRVSIMQSLMTAIIVGLVYLQLNVGETGVQNFVGVFFFMVASQTMITANGQFSSVPLELALVAREYESGLYYVLSWYAAKNISELPMQILLPMVFFVPVYFMIGINHGAFVYLYQQIIVVLVHSAAVGFGYMISCVCRRVDIAPIIGIVLLMPMVLLAGLLINSDDIPVYLVWLGFLSPLKYGFEGLMKIFWEKISLIPCSSAAQSCTAKSGDEVLATYRGRYHQSYFFPHSDLAISQTARTHVSASLDSVCGGFRKNHKVDSTQTAASLERKVADFDYYYDCCHKPVNYIASTMDTSPDFVEQMNYVILASRSNASKKMLNAAPIQDVWFCRNGETRSNKQLSAKSMISSNKAPSTPRMLGKRKEPQQDLL</sequence>
<dbReference type="InterPro" id="IPR013525">
    <property type="entry name" value="ABC2_TM"/>
</dbReference>
<evidence type="ECO:0000256" key="5">
    <source>
        <dbReference type="ARBA" id="ARBA00022989"/>
    </source>
</evidence>
<dbReference type="PROSITE" id="PS50222">
    <property type="entry name" value="EF_HAND_2"/>
    <property type="match status" value="5"/>
</dbReference>
<dbReference type="InterPro" id="IPR018247">
    <property type="entry name" value="EF_Hand_1_Ca_BS"/>
</dbReference>
<keyword evidence="6 8" id="KW-0472">Membrane</keyword>
<dbReference type="InterPro" id="IPR043926">
    <property type="entry name" value="ABCG_dom"/>
</dbReference>
<dbReference type="Pfam" id="PF13499">
    <property type="entry name" value="EF-hand_7"/>
    <property type="match status" value="2"/>
</dbReference>
<dbReference type="PANTHER" id="PTHR48041:SF139">
    <property type="entry name" value="PROTEIN SCARLET"/>
    <property type="match status" value="1"/>
</dbReference>
<protein>
    <submittedName>
        <fullName evidence="11">Unnamed protein product</fullName>
    </submittedName>
</protein>
<feature type="transmembrane region" description="Helical" evidence="8">
    <location>
        <begin position="776"/>
        <end position="799"/>
    </location>
</feature>
<feature type="transmembrane region" description="Helical" evidence="8">
    <location>
        <begin position="944"/>
        <end position="961"/>
    </location>
</feature>
<dbReference type="Pfam" id="PF00036">
    <property type="entry name" value="EF-hand_1"/>
    <property type="match status" value="1"/>
</dbReference>
<dbReference type="Pfam" id="PF01061">
    <property type="entry name" value="ABC2_membrane"/>
    <property type="match status" value="1"/>
</dbReference>
<evidence type="ECO:0000256" key="8">
    <source>
        <dbReference type="SAM" id="Phobius"/>
    </source>
</evidence>
<dbReference type="InterPro" id="IPR002048">
    <property type="entry name" value="EF_hand_dom"/>
</dbReference>
<feature type="compositionally biased region" description="Basic and acidic residues" evidence="7">
    <location>
        <begin position="1140"/>
        <end position="1149"/>
    </location>
</feature>
<comment type="caution">
    <text evidence="11">The sequence shown here is derived from an EMBL/GenBank/DDBJ whole genome shotgun (WGS) entry which is preliminary data.</text>
</comment>
<feature type="domain" description="EF-hand" evidence="9">
    <location>
        <begin position="242"/>
        <end position="277"/>
    </location>
</feature>
<dbReference type="Gene3D" id="3.40.50.300">
    <property type="entry name" value="P-loop containing nucleotide triphosphate hydrolases"/>
    <property type="match status" value="2"/>
</dbReference>
<feature type="transmembrane region" description="Helical" evidence="8">
    <location>
        <begin position="866"/>
        <end position="884"/>
    </location>
</feature>
<dbReference type="InterPro" id="IPR011992">
    <property type="entry name" value="EF-hand-dom_pair"/>
</dbReference>
<dbReference type="PROSITE" id="PS50893">
    <property type="entry name" value="ABC_TRANSPORTER_2"/>
    <property type="match status" value="1"/>
</dbReference>
<dbReference type="EMBL" id="BSXW01000026">
    <property type="protein sequence ID" value="GMF10022.1"/>
    <property type="molecule type" value="Genomic_DNA"/>
</dbReference>
<dbReference type="InterPro" id="IPR003439">
    <property type="entry name" value="ABC_transporter-like_ATP-bd"/>
</dbReference>
<keyword evidence="3 8" id="KW-0812">Transmembrane</keyword>
<evidence type="ECO:0000256" key="2">
    <source>
        <dbReference type="ARBA" id="ARBA00022448"/>
    </source>
</evidence>
<proteinExistence type="predicted"/>
<dbReference type="Pfam" id="PF19055">
    <property type="entry name" value="ABC2_membrane_7"/>
    <property type="match status" value="1"/>
</dbReference>
<feature type="transmembrane region" description="Helical" evidence="8">
    <location>
        <begin position="917"/>
        <end position="938"/>
    </location>
</feature>
<dbReference type="Pfam" id="PF00005">
    <property type="entry name" value="ABC_tran"/>
    <property type="match status" value="1"/>
</dbReference>
<comment type="subcellular location">
    <subcellularLocation>
        <location evidence="1">Membrane</location>
        <topology evidence="1">Multi-pass membrane protein</topology>
    </subcellularLocation>
</comment>
<gene>
    <name evidence="11" type="ORF">Plil01_000087600</name>
</gene>
<organism evidence="11 12">
    <name type="scientific">Phytophthora lilii</name>
    <dbReference type="NCBI Taxonomy" id="2077276"/>
    <lineage>
        <taxon>Eukaryota</taxon>
        <taxon>Sar</taxon>
        <taxon>Stramenopiles</taxon>
        <taxon>Oomycota</taxon>
        <taxon>Peronosporomycetes</taxon>
        <taxon>Peronosporales</taxon>
        <taxon>Peronosporaceae</taxon>
        <taxon>Phytophthora</taxon>
    </lineage>
</organism>
<keyword evidence="12" id="KW-1185">Reference proteome</keyword>
<evidence type="ECO:0000256" key="3">
    <source>
        <dbReference type="ARBA" id="ARBA00022692"/>
    </source>
</evidence>
<name>A0A9W6TBT8_9STRA</name>
<keyword evidence="5 8" id="KW-1133">Transmembrane helix</keyword>
<dbReference type="SMART" id="SM00054">
    <property type="entry name" value="EFh"/>
    <property type="match status" value="5"/>
</dbReference>
<dbReference type="CDD" id="cd00051">
    <property type="entry name" value="EFh"/>
    <property type="match status" value="2"/>
</dbReference>
<evidence type="ECO:0000256" key="1">
    <source>
        <dbReference type="ARBA" id="ARBA00004141"/>
    </source>
</evidence>
<feature type="region of interest" description="Disordered" evidence="7">
    <location>
        <begin position="731"/>
        <end position="750"/>
    </location>
</feature>
<accession>A0A9W6TBT8</accession>
<dbReference type="OrthoDB" id="444540at2759"/>
<dbReference type="InterPro" id="IPR027417">
    <property type="entry name" value="P-loop_NTPase"/>
</dbReference>
<dbReference type="SUPFAM" id="SSF47473">
    <property type="entry name" value="EF-hand"/>
    <property type="match status" value="2"/>
</dbReference>
<evidence type="ECO:0000259" key="9">
    <source>
        <dbReference type="PROSITE" id="PS50222"/>
    </source>
</evidence>
<feature type="transmembrane region" description="Helical" evidence="8">
    <location>
        <begin position="805"/>
        <end position="825"/>
    </location>
</feature>
<feature type="domain" description="EF-hand" evidence="9">
    <location>
        <begin position="90"/>
        <end position="125"/>
    </location>
</feature>
<feature type="compositionally biased region" description="Polar residues" evidence="7">
    <location>
        <begin position="406"/>
        <end position="423"/>
    </location>
</feature>
<feature type="region of interest" description="Disordered" evidence="7">
    <location>
        <begin position="1118"/>
        <end position="1149"/>
    </location>
</feature>
<evidence type="ECO:0000256" key="7">
    <source>
        <dbReference type="SAM" id="MobiDB-lite"/>
    </source>
</evidence>
<dbReference type="Proteomes" id="UP001165083">
    <property type="component" value="Unassembled WGS sequence"/>
</dbReference>
<evidence type="ECO:0000313" key="12">
    <source>
        <dbReference type="Proteomes" id="UP001165083"/>
    </source>
</evidence>
<dbReference type="GO" id="GO:0016020">
    <property type="term" value="C:membrane"/>
    <property type="evidence" value="ECO:0007669"/>
    <property type="project" value="UniProtKB-SubCell"/>
</dbReference>
<feature type="compositionally biased region" description="Polar residues" evidence="7">
    <location>
        <begin position="1118"/>
        <end position="1132"/>
    </location>
</feature>
<evidence type="ECO:0000256" key="6">
    <source>
        <dbReference type="ARBA" id="ARBA00023136"/>
    </source>
</evidence>
<feature type="domain" description="EF-hand" evidence="9">
    <location>
        <begin position="288"/>
        <end position="323"/>
    </location>
</feature>
<dbReference type="Gene3D" id="1.10.238.10">
    <property type="entry name" value="EF-hand"/>
    <property type="match status" value="3"/>
</dbReference>
<dbReference type="GO" id="GO:0005524">
    <property type="term" value="F:ATP binding"/>
    <property type="evidence" value="ECO:0007669"/>
    <property type="project" value="InterPro"/>
</dbReference>
<keyword evidence="4" id="KW-0106">Calcium</keyword>
<dbReference type="GO" id="GO:0140359">
    <property type="term" value="F:ABC-type transporter activity"/>
    <property type="evidence" value="ECO:0007669"/>
    <property type="project" value="InterPro"/>
</dbReference>
<keyword evidence="2" id="KW-0813">Transport</keyword>
<feature type="region of interest" description="Disordered" evidence="7">
    <location>
        <begin position="406"/>
        <end position="432"/>
    </location>
</feature>
<feature type="transmembrane region" description="Helical" evidence="8">
    <location>
        <begin position="890"/>
        <end position="910"/>
    </location>
</feature>
<dbReference type="SUPFAM" id="SSF52540">
    <property type="entry name" value="P-loop containing nucleoside triphosphate hydrolases"/>
    <property type="match status" value="1"/>
</dbReference>
<dbReference type="AlphaFoldDB" id="A0A9W6TBT8"/>
<reference evidence="11" key="1">
    <citation type="submission" date="2023-04" db="EMBL/GenBank/DDBJ databases">
        <title>Phytophthora lilii NBRC 32176.</title>
        <authorList>
            <person name="Ichikawa N."/>
            <person name="Sato H."/>
            <person name="Tonouchi N."/>
        </authorList>
    </citation>
    <scope>NUCLEOTIDE SEQUENCE</scope>
    <source>
        <strain evidence="11">NBRC 32176</strain>
    </source>
</reference>
<evidence type="ECO:0000256" key="4">
    <source>
        <dbReference type="ARBA" id="ARBA00022837"/>
    </source>
</evidence>
<evidence type="ECO:0000259" key="10">
    <source>
        <dbReference type="PROSITE" id="PS50893"/>
    </source>
</evidence>
<dbReference type="GO" id="GO:0016887">
    <property type="term" value="F:ATP hydrolysis activity"/>
    <property type="evidence" value="ECO:0007669"/>
    <property type="project" value="InterPro"/>
</dbReference>
<dbReference type="InterPro" id="IPR050352">
    <property type="entry name" value="ABCG_transporters"/>
</dbReference>
<feature type="domain" description="ABC transporter" evidence="10">
    <location>
        <begin position="479"/>
        <end position="689"/>
    </location>
</feature>
<feature type="domain" description="EF-hand" evidence="9">
    <location>
        <begin position="206"/>
        <end position="241"/>
    </location>
</feature>